<keyword evidence="2" id="KW-1185">Reference proteome</keyword>
<accession>A0A160IJN8</accession>
<dbReference type="Pfam" id="PF01569">
    <property type="entry name" value="PAP2"/>
    <property type="match status" value="1"/>
</dbReference>
<dbReference type="InterPro" id="IPR000326">
    <property type="entry name" value="PAP2/HPO"/>
</dbReference>
<dbReference type="SUPFAM" id="SSF48317">
    <property type="entry name" value="Acid phosphatase/Vanadium-dependent haloperoxidase"/>
    <property type="match status" value="1"/>
</dbReference>
<evidence type="ECO:0000313" key="2">
    <source>
        <dbReference type="Proteomes" id="UP000076623"/>
    </source>
</evidence>
<dbReference type="EMBL" id="CP015378">
    <property type="protein sequence ID" value="ANC75956.1"/>
    <property type="molecule type" value="Genomic_DNA"/>
</dbReference>
<dbReference type="STRING" id="1221500.ABE65_003645"/>
<dbReference type="PANTHER" id="PTHR14969">
    <property type="entry name" value="SPHINGOSINE-1-PHOSPHATE PHOSPHOHYDROLASE"/>
    <property type="match status" value="1"/>
</dbReference>
<dbReference type="PANTHER" id="PTHR14969:SF13">
    <property type="entry name" value="AT30094P"/>
    <property type="match status" value="1"/>
</dbReference>
<dbReference type="Gene3D" id="1.20.144.10">
    <property type="entry name" value="Phosphatidic acid phosphatase type 2/haloperoxidase"/>
    <property type="match status" value="2"/>
</dbReference>
<dbReference type="Proteomes" id="UP000076623">
    <property type="component" value="Chromosome"/>
</dbReference>
<name>A0A160IJN8_9BACL</name>
<dbReference type="SMART" id="SM00014">
    <property type="entry name" value="acidPPc"/>
    <property type="match status" value="1"/>
</dbReference>
<protein>
    <submittedName>
        <fullName evidence="1">Uncharacterized protein</fullName>
    </submittedName>
</protein>
<reference evidence="1 2" key="1">
    <citation type="submission" date="2016-04" db="EMBL/GenBank/DDBJ databases">
        <title>Complete genome sequence of Fictibacillus phosphorivorans G25-29, a strain toxic to nematodes.</title>
        <authorList>
            <person name="Zheng Z."/>
        </authorList>
    </citation>
    <scope>NUCLEOTIDE SEQUENCE [LARGE SCALE GENOMIC DNA]</scope>
    <source>
        <strain evidence="1 2">G25-29</strain>
    </source>
</reference>
<gene>
    <name evidence="1" type="ORF">ABE65_003645</name>
</gene>
<evidence type="ECO:0000313" key="1">
    <source>
        <dbReference type="EMBL" id="ANC75956.1"/>
    </source>
</evidence>
<dbReference type="KEGG" id="fpn:ABE65_003645"/>
<dbReference type="InterPro" id="IPR036938">
    <property type="entry name" value="PAP2/HPO_sf"/>
</dbReference>
<dbReference type="RefSeq" id="WP_066391397.1">
    <property type="nucleotide sequence ID" value="NZ_CP015378.1"/>
</dbReference>
<dbReference type="CDD" id="cd03392">
    <property type="entry name" value="PAP2_like_2"/>
    <property type="match status" value="1"/>
</dbReference>
<dbReference type="OrthoDB" id="9789113at2"/>
<proteinExistence type="predicted"/>
<sequence length="235" mass="26574">MLRELAQKLPFPILPLIYVVSGLGLSFLSLNIFFELSEDLMENEVFEFDQVIIQYVTDIRSDTLTEVMKVITFFGSKDILTLLLVGSLIWLIVKRKNYWGAIFYLIAVAGGGLLNLGLKHWFGRIRPEDSLIVEQGFSYPSGHAMGSLIYYGFLGYLVVRSRRGKPLKILLTILFISAILLIGFSRVYLGVHYPSDIAAGFSAGTVWLLLCIGGLESIRAYQKRTLPFFKRKHPQ</sequence>
<organism evidence="1 2">
    <name type="scientific">Fictibacillus phosphorivorans</name>
    <dbReference type="NCBI Taxonomy" id="1221500"/>
    <lineage>
        <taxon>Bacteria</taxon>
        <taxon>Bacillati</taxon>
        <taxon>Bacillota</taxon>
        <taxon>Bacilli</taxon>
        <taxon>Bacillales</taxon>
        <taxon>Fictibacillaceae</taxon>
        <taxon>Fictibacillus</taxon>
    </lineage>
</organism>
<dbReference type="AlphaFoldDB" id="A0A160IJN8"/>